<proteinExistence type="predicted"/>
<name>A0AAW1U4Y4_9CUCU</name>
<sequence length="144" mass="15089">MKFLAFSALACIIATSIYAKPTGIDLIPGPSHLLPHGGIGPIHHKVPLVPHGLIVDKPLVNGPIGPHFHLDHPHKYVYPHHGGVFKGHLGSPVHLAGHHGGFAHGAVLVPKVGGHLTKIGGPVPLVPIGHLGFGLEHGWGHKLH</sequence>
<feature type="signal peptide" evidence="1">
    <location>
        <begin position="1"/>
        <end position="19"/>
    </location>
</feature>
<comment type="caution">
    <text evidence="2">The sequence shown here is derived from an EMBL/GenBank/DDBJ whole genome shotgun (WGS) entry which is preliminary data.</text>
</comment>
<evidence type="ECO:0000256" key="1">
    <source>
        <dbReference type="SAM" id="SignalP"/>
    </source>
</evidence>
<gene>
    <name evidence="2" type="ORF">WA026_009549</name>
</gene>
<keyword evidence="3" id="KW-1185">Reference proteome</keyword>
<organism evidence="2 3">
    <name type="scientific">Henosepilachna vigintioctopunctata</name>
    <dbReference type="NCBI Taxonomy" id="420089"/>
    <lineage>
        <taxon>Eukaryota</taxon>
        <taxon>Metazoa</taxon>
        <taxon>Ecdysozoa</taxon>
        <taxon>Arthropoda</taxon>
        <taxon>Hexapoda</taxon>
        <taxon>Insecta</taxon>
        <taxon>Pterygota</taxon>
        <taxon>Neoptera</taxon>
        <taxon>Endopterygota</taxon>
        <taxon>Coleoptera</taxon>
        <taxon>Polyphaga</taxon>
        <taxon>Cucujiformia</taxon>
        <taxon>Coccinelloidea</taxon>
        <taxon>Coccinellidae</taxon>
        <taxon>Epilachninae</taxon>
        <taxon>Epilachnini</taxon>
        <taxon>Henosepilachna</taxon>
    </lineage>
</organism>
<dbReference type="AlphaFoldDB" id="A0AAW1U4Y4"/>
<feature type="chain" id="PRO_5043643278" evidence="1">
    <location>
        <begin position="20"/>
        <end position="144"/>
    </location>
</feature>
<protein>
    <submittedName>
        <fullName evidence="2">Uncharacterized protein</fullName>
    </submittedName>
</protein>
<evidence type="ECO:0000313" key="3">
    <source>
        <dbReference type="Proteomes" id="UP001431783"/>
    </source>
</evidence>
<keyword evidence="1" id="KW-0732">Signal</keyword>
<accession>A0AAW1U4Y4</accession>
<evidence type="ECO:0000313" key="2">
    <source>
        <dbReference type="EMBL" id="KAK9875752.1"/>
    </source>
</evidence>
<dbReference type="Proteomes" id="UP001431783">
    <property type="component" value="Unassembled WGS sequence"/>
</dbReference>
<dbReference type="EMBL" id="JARQZJ010000034">
    <property type="protein sequence ID" value="KAK9875752.1"/>
    <property type="molecule type" value="Genomic_DNA"/>
</dbReference>
<reference evidence="2 3" key="1">
    <citation type="submission" date="2023-03" db="EMBL/GenBank/DDBJ databases">
        <title>Genome insight into feeding habits of ladybird beetles.</title>
        <authorList>
            <person name="Li H.-S."/>
            <person name="Huang Y.-H."/>
            <person name="Pang H."/>
        </authorList>
    </citation>
    <scope>NUCLEOTIDE SEQUENCE [LARGE SCALE GENOMIC DNA]</scope>
    <source>
        <strain evidence="2">SYSU_2023b</strain>
        <tissue evidence="2">Whole body</tissue>
    </source>
</reference>